<dbReference type="EMBL" id="SACL01000003">
    <property type="protein sequence ID" value="RVT96838.1"/>
    <property type="molecule type" value="Genomic_DNA"/>
</dbReference>
<feature type="binding site" evidence="7">
    <location>
        <position position="135"/>
    </location>
    <ligand>
        <name>Fe cation</name>
        <dbReference type="ChEBI" id="CHEBI:24875"/>
        <note>catalytic</note>
    </ligand>
</feature>
<evidence type="ECO:0000256" key="3">
    <source>
        <dbReference type="ARBA" id="ARBA00022964"/>
    </source>
</evidence>
<dbReference type="GO" id="GO:0008198">
    <property type="term" value="F:ferrous iron binding"/>
    <property type="evidence" value="ECO:0007669"/>
    <property type="project" value="TreeGrafter"/>
</dbReference>
<dbReference type="InterPro" id="IPR014710">
    <property type="entry name" value="RmlC-like_jellyroll"/>
</dbReference>
<organism evidence="8 9">
    <name type="scientific">Rhodovarius crocodyli</name>
    <dbReference type="NCBI Taxonomy" id="1979269"/>
    <lineage>
        <taxon>Bacteria</taxon>
        <taxon>Pseudomonadati</taxon>
        <taxon>Pseudomonadota</taxon>
        <taxon>Alphaproteobacteria</taxon>
        <taxon>Acetobacterales</taxon>
        <taxon>Roseomonadaceae</taxon>
        <taxon>Rhodovarius</taxon>
    </lineage>
</organism>
<evidence type="ECO:0000256" key="2">
    <source>
        <dbReference type="ARBA" id="ARBA00022723"/>
    </source>
</evidence>
<name>A0A437MGR0_9PROT</name>
<comment type="similarity">
    <text evidence="1">Belongs to the cysteine dioxygenase family.</text>
</comment>
<dbReference type="Gene3D" id="2.60.120.10">
    <property type="entry name" value="Jelly Rolls"/>
    <property type="match status" value="1"/>
</dbReference>
<dbReference type="PANTHER" id="PTHR12918:SF1">
    <property type="entry name" value="CYSTEINE DIOXYGENASE TYPE 1"/>
    <property type="match status" value="1"/>
</dbReference>
<keyword evidence="3 8" id="KW-0223">Dioxygenase</keyword>
<keyword evidence="9" id="KW-1185">Reference proteome</keyword>
<keyword evidence="6" id="KW-0883">Thioether bond</keyword>
<accession>A0A437MGR0</accession>
<evidence type="ECO:0000256" key="6">
    <source>
        <dbReference type="PIRSR" id="PIRSR610300-50"/>
    </source>
</evidence>
<dbReference type="GO" id="GO:0017172">
    <property type="term" value="F:cysteine dioxygenase activity"/>
    <property type="evidence" value="ECO:0007669"/>
    <property type="project" value="TreeGrafter"/>
</dbReference>
<evidence type="ECO:0000256" key="5">
    <source>
        <dbReference type="ARBA" id="ARBA00023004"/>
    </source>
</evidence>
<keyword evidence="5 7" id="KW-0408">Iron</keyword>
<evidence type="ECO:0000256" key="7">
    <source>
        <dbReference type="PIRSR" id="PIRSR610300-51"/>
    </source>
</evidence>
<protein>
    <submittedName>
        <fullName evidence="8">Cysteine dioxygenase</fullName>
    </submittedName>
</protein>
<dbReference type="SUPFAM" id="SSF51182">
    <property type="entry name" value="RmlC-like cupins"/>
    <property type="match status" value="1"/>
</dbReference>
<gene>
    <name evidence="8" type="ORF">EOD42_10550</name>
</gene>
<evidence type="ECO:0000313" key="9">
    <source>
        <dbReference type="Proteomes" id="UP000282957"/>
    </source>
</evidence>
<sequence>MNMIRPRASLNAMLAAIDEACRTPLEGREVRVADAMAPFLDDPELLADVSCPECPDHYIRHLLHEGEDYGVVALVWRPGQMSPVHAHKSWCAFGMHRGIMTEHYYAPGEPPRLTAAHLRLPGDVSHGPARDDLIHRLANCCSETAVSIHVYGLAYEKFATDLNLILA</sequence>
<dbReference type="InterPro" id="IPR011051">
    <property type="entry name" value="RmlC_Cupin_sf"/>
</dbReference>
<comment type="caution">
    <text evidence="8">The sequence shown here is derived from an EMBL/GenBank/DDBJ whole genome shotgun (WGS) entry which is preliminary data.</text>
</comment>
<evidence type="ECO:0000256" key="4">
    <source>
        <dbReference type="ARBA" id="ARBA00023002"/>
    </source>
</evidence>
<evidence type="ECO:0000256" key="1">
    <source>
        <dbReference type="ARBA" id="ARBA00006622"/>
    </source>
</evidence>
<feature type="binding site" evidence="7">
    <location>
        <position position="87"/>
    </location>
    <ligand>
        <name>Fe cation</name>
        <dbReference type="ChEBI" id="CHEBI:24875"/>
        <note>catalytic</note>
    </ligand>
</feature>
<dbReference type="PANTHER" id="PTHR12918">
    <property type="entry name" value="CYSTEINE DIOXYGENASE"/>
    <property type="match status" value="1"/>
</dbReference>
<dbReference type="Proteomes" id="UP000282957">
    <property type="component" value="Unassembled WGS sequence"/>
</dbReference>
<feature type="binding site" evidence="7">
    <location>
        <position position="85"/>
    </location>
    <ligand>
        <name>Fe cation</name>
        <dbReference type="ChEBI" id="CHEBI:24875"/>
        <note>catalytic</note>
    </ligand>
</feature>
<dbReference type="OrthoDB" id="7059163at2"/>
<dbReference type="Pfam" id="PF05995">
    <property type="entry name" value="CDO_I"/>
    <property type="match status" value="1"/>
</dbReference>
<reference evidence="8 9" key="1">
    <citation type="submission" date="2019-01" db="EMBL/GenBank/DDBJ databases">
        <authorList>
            <person name="Chen W.-M."/>
        </authorList>
    </citation>
    <scope>NUCLEOTIDE SEQUENCE [LARGE SCALE GENOMIC DNA]</scope>
    <source>
        <strain evidence="8 9">CCP-6</strain>
    </source>
</reference>
<dbReference type="GO" id="GO:0019448">
    <property type="term" value="P:L-cysteine catabolic process"/>
    <property type="evidence" value="ECO:0007669"/>
    <property type="project" value="TreeGrafter"/>
</dbReference>
<feature type="cross-link" description="3'-(S-cysteinyl)-tyrosine (Cys-Tyr)" evidence="6">
    <location>
        <begin position="91"/>
        <end position="151"/>
    </location>
</feature>
<keyword evidence="4" id="KW-0560">Oxidoreductase</keyword>
<dbReference type="InterPro" id="IPR010300">
    <property type="entry name" value="CDO_1"/>
</dbReference>
<keyword evidence="2 7" id="KW-0479">Metal-binding</keyword>
<dbReference type="AlphaFoldDB" id="A0A437MGR0"/>
<evidence type="ECO:0000313" key="8">
    <source>
        <dbReference type="EMBL" id="RVT96838.1"/>
    </source>
</evidence>
<proteinExistence type="inferred from homology"/>
<dbReference type="CDD" id="cd10548">
    <property type="entry name" value="cupin_CDO"/>
    <property type="match status" value="1"/>
</dbReference>